<dbReference type="FunFam" id="2.30.30.870:FF:000001">
    <property type="entry name" value="Protein pelota homolog"/>
    <property type="match status" value="1"/>
</dbReference>
<evidence type="ECO:0000256" key="3">
    <source>
        <dbReference type="ARBA" id="ARBA00009504"/>
    </source>
</evidence>
<name>A0ABD6E6L6_9BILA</name>
<dbReference type="InterPro" id="IPR005142">
    <property type="entry name" value="eRF1_3"/>
</dbReference>
<dbReference type="PANTHER" id="PTHR10853">
    <property type="entry name" value="PELOTA"/>
    <property type="match status" value="1"/>
</dbReference>
<proteinExistence type="inferred from homology"/>
<evidence type="ECO:0000256" key="1">
    <source>
        <dbReference type="ARBA" id="ARBA00001968"/>
    </source>
</evidence>
<sequence>MKLLKKYIQKDGTGYVTLICEEAEDMWHVYNLVRVGDTVQCSTIRKITTESNTGTTSSQRIHTILTISVEAIDYDPVACTLHLKGRNVVENEHVKMGQYHTLDIETGRKFTLSKPQWDSIDFERLNQCLDVAAHADVAAIVMHEGLAHICLLTAAMTVVRAKIDMQIPRKRKGFSSQHDKGVIRFYDAIIAAFVRHVDLKIVKCVLICSPGFLKEKFLEHLMAYADKEGNKSILDNRSKFILAHSSSGFKHALKEVLSDPGVANALTDTKAQGEVKALNTFFDLMANEPARAFYGYKHVTLANEQLAIETLLVSDSLFRSKNVDERKKYVALVESVKAQGANVLIFSSLHVSGEQLSLLSGVAAILRFPLHELEDMEMSDDEEQVDGSVDVAA</sequence>
<dbReference type="SUPFAM" id="SSF55315">
    <property type="entry name" value="L30e-like"/>
    <property type="match status" value="1"/>
</dbReference>
<evidence type="ECO:0000256" key="5">
    <source>
        <dbReference type="ARBA" id="ARBA00022723"/>
    </source>
</evidence>
<dbReference type="GO" id="GO:0046872">
    <property type="term" value="F:metal ion binding"/>
    <property type="evidence" value="ECO:0007669"/>
    <property type="project" value="UniProtKB-KW"/>
</dbReference>
<dbReference type="Pfam" id="PF26356">
    <property type="entry name" value="Pelota_N"/>
    <property type="match status" value="1"/>
</dbReference>
<dbReference type="EMBL" id="JBGFUD010001092">
    <property type="protein sequence ID" value="MFH4975740.1"/>
    <property type="molecule type" value="Genomic_DNA"/>
</dbReference>
<dbReference type="InterPro" id="IPR042226">
    <property type="entry name" value="eFR1_2_sf"/>
</dbReference>
<dbReference type="AlphaFoldDB" id="A0ABD6E6L6"/>
<dbReference type="SUPFAM" id="SSF53137">
    <property type="entry name" value="Translational machinery components"/>
    <property type="match status" value="1"/>
</dbReference>
<protein>
    <recommendedName>
        <fullName evidence="6">Protein pelota homolog</fullName>
    </recommendedName>
</protein>
<dbReference type="InterPro" id="IPR058547">
    <property type="entry name" value="Pelota_N"/>
</dbReference>
<dbReference type="PANTHER" id="PTHR10853:SF0">
    <property type="entry name" value="PROTEIN PELOTA HOMOLOG"/>
    <property type="match status" value="1"/>
</dbReference>
<feature type="domain" description="eRF1/Pelota-like N-terminal" evidence="7">
    <location>
        <begin position="1"/>
        <end position="130"/>
    </location>
</feature>
<evidence type="ECO:0000259" key="7">
    <source>
        <dbReference type="SMART" id="SM01194"/>
    </source>
</evidence>
<comment type="function">
    <text evidence="6">Component of the Pelota-HBS1L complex, a complex that recognizes stalled ribosomes and triggers the No-Go Decay (NGD) pathway. In the Pelota-HBS1L complex, pelo recognizes ribosomes stalled at the 3' end of an mRNA and engages stalled ribosomes by destabilizing mRNA in the mRNA channel.</text>
</comment>
<comment type="subcellular location">
    <subcellularLocation>
        <location evidence="2 6">Cytoplasm</location>
    </subcellularLocation>
</comment>
<dbReference type="InterPro" id="IPR005140">
    <property type="entry name" value="eRF1_Pelota-like_N"/>
</dbReference>
<dbReference type="Pfam" id="PF03465">
    <property type="entry name" value="eRF1_3"/>
    <property type="match status" value="1"/>
</dbReference>
<dbReference type="Gene3D" id="3.30.420.60">
    <property type="entry name" value="eRF1 domain 2"/>
    <property type="match status" value="1"/>
</dbReference>
<dbReference type="Pfam" id="PF03464">
    <property type="entry name" value="eRF1_2"/>
    <property type="match status" value="1"/>
</dbReference>
<evidence type="ECO:0000313" key="9">
    <source>
        <dbReference type="Proteomes" id="UP001608902"/>
    </source>
</evidence>
<keyword evidence="4 6" id="KW-0963">Cytoplasm</keyword>
<dbReference type="InterPro" id="IPR029064">
    <property type="entry name" value="Ribosomal_eL30-like_sf"/>
</dbReference>
<gene>
    <name evidence="8" type="ORF">AB6A40_002449</name>
</gene>
<dbReference type="Gene3D" id="3.30.1330.30">
    <property type="match status" value="1"/>
</dbReference>
<comment type="similarity">
    <text evidence="3 6">Belongs to the eukaryotic release factor 1 family. Pelota subfamily.</text>
</comment>
<dbReference type="FunFam" id="3.30.420.60:FF:000002">
    <property type="entry name" value="Protein pelota homolog"/>
    <property type="match status" value="1"/>
</dbReference>
<accession>A0ABD6E6L6</accession>
<dbReference type="Proteomes" id="UP001608902">
    <property type="component" value="Unassembled WGS sequence"/>
</dbReference>
<dbReference type="InterPro" id="IPR038069">
    <property type="entry name" value="Pelota/DOM34_N"/>
</dbReference>
<evidence type="ECO:0000313" key="8">
    <source>
        <dbReference type="EMBL" id="MFH4975740.1"/>
    </source>
</evidence>
<evidence type="ECO:0000256" key="4">
    <source>
        <dbReference type="ARBA" id="ARBA00022490"/>
    </source>
</evidence>
<evidence type="ECO:0000256" key="6">
    <source>
        <dbReference type="RuleBase" id="RU362019"/>
    </source>
</evidence>
<dbReference type="GO" id="GO:0005737">
    <property type="term" value="C:cytoplasm"/>
    <property type="evidence" value="ECO:0007669"/>
    <property type="project" value="UniProtKB-SubCell"/>
</dbReference>
<dbReference type="SUPFAM" id="SSF159065">
    <property type="entry name" value="Dom34/Pelota N-terminal domain-like"/>
    <property type="match status" value="1"/>
</dbReference>
<keyword evidence="9" id="KW-1185">Reference proteome</keyword>
<dbReference type="FunFam" id="3.30.1330.30:FF:000008">
    <property type="entry name" value="Protein pelota homolog"/>
    <property type="match status" value="1"/>
</dbReference>
<comment type="caution">
    <text evidence="8">The sequence shown here is derived from an EMBL/GenBank/DDBJ whole genome shotgun (WGS) entry which is preliminary data.</text>
</comment>
<comment type="cofactor">
    <cofactor evidence="1 6">
        <name>a divalent metal cation</name>
        <dbReference type="ChEBI" id="CHEBI:60240"/>
    </cofactor>
</comment>
<dbReference type="Gene3D" id="2.30.30.870">
    <property type="entry name" value="Pelota, domain A"/>
    <property type="match status" value="1"/>
</dbReference>
<reference evidence="8 9" key="1">
    <citation type="submission" date="2024-08" db="EMBL/GenBank/DDBJ databases">
        <title>Gnathostoma spinigerum genome.</title>
        <authorList>
            <person name="Gonzalez-Bertolin B."/>
            <person name="Monzon S."/>
            <person name="Zaballos A."/>
            <person name="Jimenez P."/>
            <person name="Dekumyoy P."/>
            <person name="Varona S."/>
            <person name="Cuesta I."/>
            <person name="Sumanam S."/>
            <person name="Adisakwattana P."/>
            <person name="Gasser R.B."/>
            <person name="Hernandez-Gonzalez A."/>
            <person name="Young N.D."/>
            <person name="Perteguer M.J."/>
        </authorList>
    </citation>
    <scope>NUCLEOTIDE SEQUENCE [LARGE SCALE GENOMIC DNA]</scope>
    <source>
        <strain evidence="8">AL3</strain>
        <tissue evidence="8">Liver</tissue>
    </source>
</reference>
<organism evidence="8 9">
    <name type="scientific">Gnathostoma spinigerum</name>
    <dbReference type="NCBI Taxonomy" id="75299"/>
    <lineage>
        <taxon>Eukaryota</taxon>
        <taxon>Metazoa</taxon>
        <taxon>Ecdysozoa</taxon>
        <taxon>Nematoda</taxon>
        <taxon>Chromadorea</taxon>
        <taxon>Rhabditida</taxon>
        <taxon>Spirurina</taxon>
        <taxon>Gnathostomatomorpha</taxon>
        <taxon>Gnathostomatoidea</taxon>
        <taxon>Gnathostomatidae</taxon>
        <taxon>Gnathostoma</taxon>
    </lineage>
</organism>
<evidence type="ECO:0000256" key="2">
    <source>
        <dbReference type="ARBA" id="ARBA00004496"/>
    </source>
</evidence>
<dbReference type="InterPro" id="IPR005141">
    <property type="entry name" value="eRF1_2"/>
</dbReference>
<dbReference type="InterPro" id="IPR004405">
    <property type="entry name" value="TF_pelota"/>
</dbReference>
<dbReference type="NCBIfam" id="TIGR00111">
    <property type="entry name" value="pelota"/>
    <property type="match status" value="1"/>
</dbReference>
<keyword evidence="5 6" id="KW-0479">Metal-binding</keyword>
<dbReference type="SMART" id="SM01194">
    <property type="entry name" value="eRF1_1"/>
    <property type="match status" value="1"/>
</dbReference>